<evidence type="ECO:0000256" key="3">
    <source>
        <dbReference type="ARBA" id="ARBA00034247"/>
    </source>
</evidence>
<dbReference type="GO" id="GO:0043709">
    <property type="term" value="P:cell adhesion involved in single-species biofilm formation"/>
    <property type="evidence" value="ECO:0007669"/>
    <property type="project" value="TreeGrafter"/>
</dbReference>
<protein>
    <recommendedName>
        <fullName evidence="2">diguanylate cyclase</fullName>
        <ecNumber evidence="2">2.7.7.65</ecNumber>
    </recommendedName>
</protein>
<dbReference type="FunFam" id="3.30.70.270:FF:000001">
    <property type="entry name" value="Diguanylate cyclase domain protein"/>
    <property type="match status" value="1"/>
</dbReference>
<dbReference type="AlphaFoldDB" id="A0A5N3RDW7"/>
<evidence type="ECO:0000256" key="4">
    <source>
        <dbReference type="SAM" id="MobiDB-lite"/>
    </source>
</evidence>
<dbReference type="RefSeq" id="WP_150868554.1">
    <property type="nucleotide sequence ID" value="NZ_VWSE01000002.1"/>
</dbReference>
<accession>A0A5N3RDW7</accession>
<dbReference type="EMBL" id="VWSE01000002">
    <property type="protein sequence ID" value="KAB0291811.1"/>
    <property type="molecule type" value="Genomic_DNA"/>
</dbReference>
<feature type="region of interest" description="Disordered" evidence="4">
    <location>
        <begin position="302"/>
        <end position="322"/>
    </location>
</feature>
<dbReference type="PROSITE" id="PS50887">
    <property type="entry name" value="GGDEF"/>
    <property type="match status" value="1"/>
</dbReference>
<comment type="caution">
    <text evidence="6">The sequence shown here is derived from an EMBL/GenBank/DDBJ whole genome shotgun (WGS) entry which is preliminary data.</text>
</comment>
<dbReference type="InterPro" id="IPR043128">
    <property type="entry name" value="Rev_trsase/Diguanyl_cyclase"/>
</dbReference>
<dbReference type="Gene3D" id="3.30.70.270">
    <property type="match status" value="1"/>
</dbReference>
<name>A0A5N3RDW7_9VIBR</name>
<evidence type="ECO:0000256" key="2">
    <source>
        <dbReference type="ARBA" id="ARBA00012528"/>
    </source>
</evidence>
<dbReference type="NCBIfam" id="TIGR00254">
    <property type="entry name" value="GGDEF"/>
    <property type="match status" value="1"/>
</dbReference>
<feature type="compositionally biased region" description="Basic and acidic residues" evidence="4">
    <location>
        <begin position="302"/>
        <end position="312"/>
    </location>
</feature>
<dbReference type="SMART" id="SM00267">
    <property type="entry name" value="GGDEF"/>
    <property type="match status" value="1"/>
</dbReference>
<dbReference type="GO" id="GO:0052621">
    <property type="term" value="F:diguanylate cyclase activity"/>
    <property type="evidence" value="ECO:0007669"/>
    <property type="project" value="UniProtKB-EC"/>
</dbReference>
<evidence type="ECO:0000256" key="1">
    <source>
        <dbReference type="ARBA" id="ARBA00001946"/>
    </source>
</evidence>
<evidence type="ECO:0000259" key="5">
    <source>
        <dbReference type="PROSITE" id="PS50887"/>
    </source>
</evidence>
<comment type="cofactor">
    <cofactor evidence="1">
        <name>Mg(2+)</name>
        <dbReference type="ChEBI" id="CHEBI:18420"/>
    </cofactor>
</comment>
<dbReference type="CDD" id="cd01949">
    <property type="entry name" value="GGDEF"/>
    <property type="match status" value="1"/>
</dbReference>
<dbReference type="PANTHER" id="PTHR45138">
    <property type="entry name" value="REGULATORY COMPONENTS OF SENSORY TRANSDUCTION SYSTEM"/>
    <property type="match status" value="1"/>
</dbReference>
<sequence>MTGKMDISLPNDFFESVLNSLLEQIAIIDGSGRIVFVNQSWKDFGAENDGDKEIVWEGTNYLACCGSSSEDGEPSVKTGIENVISGKTPNFLHEYPCHSPDTQRWFLMRVTPLTESHLPYFVITHQNITDRKQAEIMVTLASEKDPLTGIANRRKFDLFANEHWTINLRDSTPVSIIMIDIDLFKKINDTCGHTFGDQCLVKVASVLEQACRRPTDLCARYGGEEFVVFLGNTSQQGARKVAEWIIFNLRNMKLFEDVDIDMPYLSVSIGITTSTPDGDTRLRDVIHEADDCLYQAKRNGRDRIESSSDGDTKMCFQQTNRK</sequence>
<organism evidence="6 7">
    <name type="scientific">Vibrio fortis</name>
    <dbReference type="NCBI Taxonomy" id="212667"/>
    <lineage>
        <taxon>Bacteria</taxon>
        <taxon>Pseudomonadati</taxon>
        <taxon>Pseudomonadota</taxon>
        <taxon>Gammaproteobacteria</taxon>
        <taxon>Vibrionales</taxon>
        <taxon>Vibrionaceae</taxon>
        <taxon>Vibrio</taxon>
    </lineage>
</organism>
<dbReference type="GO" id="GO:1902201">
    <property type="term" value="P:negative regulation of bacterial-type flagellum-dependent cell motility"/>
    <property type="evidence" value="ECO:0007669"/>
    <property type="project" value="TreeGrafter"/>
</dbReference>
<dbReference type="GO" id="GO:0005886">
    <property type="term" value="C:plasma membrane"/>
    <property type="evidence" value="ECO:0007669"/>
    <property type="project" value="TreeGrafter"/>
</dbReference>
<dbReference type="SUPFAM" id="SSF55785">
    <property type="entry name" value="PYP-like sensor domain (PAS domain)"/>
    <property type="match status" value="1"/>
</dbReference>
<dbReference type="EC" id="2.7.7.65" evidence="2"/>
<dbReference type="Gene3D" id="3.30.450.20">
    <property type="entry name" value="PAS domain"/>
    <property type="match status" value="1"/>
</dbReference>
<comment type="catalytic activity">
    <reaction evidence="3">
        <text>2 GTP = 3',3'-c-di-GMP + 2 diphosphate</text>
        <dbReference type="Rhea" id="RHEA:24898"/>
        <dbReference type="ChEBI" id="CHEBI:33019"/>
        <dbReference type="ChEBI" id="CHEBI:37565"/>
        <dbReference type="ChEBI" id="CHEBI:58805"/>
        <dbReference type="EC" id="2.7.7.65"/>
    </reaction>
</comment>
<dbReference type="SUPFAM" id="SSF55073">
    <property type="entry name" value="Nucleotide cyclase"/>
    <property type="match status" value="1"/>
</dbReference>
<dbReference type="Proteomes" id="UP000326789">
    <property type="component" value="Unassembled WGS sequence"/>
</dbReference>
<dbReference type="PANTHER" id="PTHR45138:SF9">
    <property type="entry name" value="DIGUANYLATE CYCLASE DGCM-RELATED"/>
    <property type="match status" value="1"/>
</dbReference>
<gene>
    <name evidence="6" type="ORF">F2P58_01285</name>
</gene>
<proteinExistence type="predicted"/>
<reference evidence="6 7" key="1">
    <citation type="submission" date="2019-09" db="EMBL/GenBank/DDBJ databases">
        <title>Whole genome sequence of Vibrio fortis.</title>
        <authorList>
            <person name="Das S.K."/>
        </authorList>
    </citation>
    <scope>NUCLEOTIDE SEQUENCE [LARGE SCALE GENOMIC DNA]</scope>
    <source>
        <strain evidence="6 7">AN60</strain>
    </source>
</reference>
<dbReference type="InterPro" id="IPR000160">
    <property type="entry name" value="GGDEF_dom"/>
</dbReference>
<dbReference type="InterPro" id="IPR029787">
    <property type="entry name" value="Nucleotide_cyclase"/>
</dbReference>
<feature type="domain" description="GGDEF" evidence="5">
    <location>
        <begin position="172"/>
        <end position="309"/>
    </location>
</feature>
<evidence type="ECO:0000313" key="6">
    <source>
        <dbReference type="EMBL" id="KAB0291811.1"/>
    </source>
</evidence>
<dbReference type="Pfam" id="PF00990">
    <property type="entry name" value="GGDEF"/>
    <property type="match status" value="1"/>
</dbReference>
<dbReference type="InterPro" id="IPR035965">
    <property type="entry name" value="PAS-like_dom_sf"/>
</dbReference>
<evidence type="ECO:0000313" key="7">
    <source>
        <dbReference type="Proteomes" id="UP000326789"/>
    </source>
</evidence>
<dbReference type="InterPro" id="IPR050469">
    <property type="entry name" value="Diguanylate_Cyclase"/>
</dbReference>